<sequence length="91" mass="10551">MNELWKMKGRNGSAFIFVNISFESIEIRIDASNEEVAWMMLAEHVKDDTAGIYFTEQESKYIKLLLHGNPPEDEETKKVILDKMIKKGVFL</sequence>
<keyword evidence="2" id="KW-1185">Reference proteome</keyword>
<evidence type="ECO:0000313" key="1">
    <source>
        <dbReference type="EMBL" id="MEC0231267.1"/>
    </source>
</evidence>
<dbReference type="RefSeq" id="WP_326075235.1">
    <property type="nucleotide sequence ID" value="NZ_JARLKY010000090.1"/>
</dbReference>
<protein>
    <submittedName>
        <fullName evidence="1">Uncharacterized protein</fullName>
    </submittedName>
</protein>
<reference evidence="1 2" key="1">
    <citation type="submission" date="2023-03" db="EMBL/GenBank/DDBJ databases">
        <title>Bacillus Genome Sequencing.</title>
        <authorList>
            <person name="Dunlap C."/>
        </authorList>
    </citation>
    <scope>NUCLEOTIDE SEQUENCE [LARGE SCALE GENOMIC DNA]</scope>
    <source>
        <strain evidence="1 2">BD-533</strain>
    </source>
</reference>
<dbReference type="EMBL" id="JARLKY010000090">
    <property type="protein sequence ID" value="MEC0231267.1"/>
    <property type="molecule type" value="Genomic_DNA"/>
</dbReference>
<gene>
    <name evidence="1" type="ORF">P4I72_29635</name>
</gene>
<evidence type="ECO:0000313" key="2">
    <source>
        <dbReference type="Proteomes" id="UP001338137"/>
    </source>
</evidence>
<dbReference type="Proteomes" id="UP001338137">
    <property type="component" value="Unassembled WGS sequence"/>
</dbReference>
<accession>A0ABU6GDE7</accession>
<comment type="caution">
    <text evidence="1">The sequence shown here is derived from an EMBL/GenBank/DDBJ whole genome shotgun (WGS) entry which is preliminary data.</text>
</comment>
<proteinExistence type="predicted"/>
<name>A0ABU6GDE7_9BACL</name>
<organism evidence="1 2">
    <name type="scientific">Paenibacillus alba</name>
    <dbReference type="NCBI Taxonomy" id="1197127"/>
    <lineage>
        <taxon>Bacteria</taxon>
        <taxon>Bacillati</taxon>
        <taxon>Bacillota</taxon>
        <taxon>Bacilli</taxon>
        <taxon>Bacillales</taxon>
        <taxon>Paenibacillaceae</taxon>
        <taxon>Paenibacillus</taxon>
    </lineage>
</organism>